<name>A0A5C4VNL1_9ACTN</name>
<reference evidence="3 4" key="1">
    <citation type="journal article" date="2016" name="Int. J. Syst. Evol. Microbiol.">
        <title>Nocardioides albidus sp. nov., an actinobacterium isolated from garden soil.</title>
        <authorList>
            <person name="Singh H."/>
            <person name="Du J."/>
            <person name="Trinh H."/>
            <person name="Won K."/>
            <person name="Yang J.E."/>
            <person name="Yin C."/>
            <person name="Kook M."/>
            <person name="Yi T.H."/>
        </authorList>
    </citation>
    <scope>NUCLEOTIDE SEQUENCE [LARGE SCALE GENOMIC DNA]</scope>
    <source>
        <strain evidence="3 4">CCTCC AB 2015297</strain>
    </source>
</reference>
<feature type="region of interest" description="Disordered" evidence="1">
    <location>
        <begin position="27"/>
        <end position="62"/>
    </location>
</feature>
<gene>
    <name evidence="3" type="ORF">FHP29_16485</name>
</gene>
<dbReference type="EMBL" id="VDMP01000026">
    <property type="protein sequence ID" value="TNM37427.1"/>
    <property type="molecule type" value="Genomic_DNA"/>
</dbReference>
<organism evidence="3 4">
    <name type="scientific">Nocardioides albidus</name>
    <dbReference type="NCBI Taxonomy" id="1517589"/>
    <lineage>
        <taxon>Bacteria</taxon>
        <taxon>Bacillati</taxon>
        <taxon>Actinomycetota</taxon>
        <taxon>Actinomycetes</taxon>
        <taxon>Propionibacteriales</taxon>
        <taxon>Nocardioidaceae</taxon>
        <taxon>Nocardioides</taxon>
    </lineage>
</organism>
<feature type="chain" id="PRO_5022720376" description="DUF5642 domain-containing protein" evidence="2">
    <location>
        <begin position="24"/>
        <end position="198"/>
    </location>
</feature>
<evidence type="ECO:0000256" key="1">
    <source>
        <dbReference type="SAM" id="MobiDB-lite"/>
    </source>
</evidence>
<dbReference type="RefSeq" id="WP_139623971.1">
    <property type="nucleotide sequence ID" value="NZ_VDMP01000026.1"/>
</dbReference>
<comment type="caution">
    <text evidence="3">The sequence shown here is derived from an EMBL/GenBank/DDBJ whole genome shotgun (WGS) entry which is preliminary data.</text>
</comment>
<accession>A0A5C4VNL1</accession>
<proteinExistence type="predicted"/>
<feature type="signal peptide" evidence="2">
    <location>
        <begin position="1"/>
        <end position="23"/>
    </location>
</feature>
<evidence type="ECO:0000313" key="4">
    <source>
        <dbReference type="Proteomes" id="UP000313231"/>
    </source>
</evidence>
<evidence type="ECO:0000313" key="3">
    <source>
        <dbReference type="EMBL" id="TNM37427.1"/>
    </source>
</evidence>
<feature type="compositionally biased region" description="Low complexity" evidence="1">
    <location>
        <begin position="30"/>
        <end position="55"/>
    </location>
</feature>
<evidence type="ECO:0000256" key="2">
    <source>
        <dbReference type="SAM" id="SignalP"/>
    </source>
</evidence>
<sequence length="198" mass="20559">MPLEPVTRLVAAAVLMLALAACADDDRRAGGSASTAGATRTTETSEATPTAPETPSVVPATGEELSVESVSMRLTDSPKWGITATSLTVVAGLSGPHGILDVVVQDVPAGLGRTTESKAVGWEEVSANQVPAPKRVANRTIDGVDCFVLDGRNDKLHRYVVGAVVNGRLFVLTFVVPTGIPDGDQLIEQMLASVDIKD</sequence>
<dbReference type="AlphaFoldDB" id="A0A5C4VNL1"/>
<dbReference type="OrthoDB" id="3792303at2"/>
<dbReference type="Proteomes" id="UP000313231">
    <property type="component" value="Unassembled WGS sequence"/>
</dbReference>
<evidence type="ECO:0008006" key="5">
    <source>
        <dbReference type="Google" id="ProtNLM"/>
    </source>
</evidence>
<protein>
    <recommendedName>
        <fullName evidence="5">DUF5642 domain-containing protein</fullName>
    </recommendedName>
</protein>
<keyword evidence="4" id="KW-1185">Reference proteome</keyword>
<keyword evidence="2" id="KW-0732">Signal</keyword>